<dbReference type="STRING" id="158441.A0A226D9X5"/>
<dbReference type="AlphaFoldDB" id="A0A226D9X5"/>
<comment type="similarity">
    <text evidence="5">Belongs to the protein kinase superfamily. Ser/Thr protein kinase family. GCN2 subfamily.</text>
</comment>
<evidence type="ECO:0000256" key="5">
    <source>
        <dbReference type="ARBA" id="ARBA00037982"/>
    </source>
</evidence>
<organism evidence="9 10">
    <name type="scientific">Folsomia candida</name>
    <name type="common">Springtail</name>
    <dbReference type="NCBI Taxonomy" id="158441"/>
    <lineage>
        <taxon>Eukaryota</taxon>
        <taxon>Metazoa</taxon>
        <taxon>Ecdysozoa</taxon>
        <taxon>Arthropoda</taxon>
        <taxon>Hexapoda</taxon>
        <taxon>Collembola</taxon>
        <taxon>Entomobryomorpha</taxon>
        <taxon>Isotomoidea</taxon>
        <taxon>Isotomidae</taxon>
        <taxon>Proisotominae</taxon>
        <taxon>Folsomia</taxon>
    </lineage>
</organism>
<name>A0A226D9X5_FOLCA</name>
<feature type="chain" id="PRO_5012217676" evidence="7">
    <location>
        <begin position="24"/>
        <end position="901"/>
    </location>
</feature>
<dbReference type="InterPro" id="IPR011009">
    <property type="entry name" value="Kinase-like_dom_sf"/>
</dbReference>
<evidence type="ECO:0000256" key="6">
    <source>
        <dbReference type="SAM" id="MobiDB-lite"/>
    </source>
</evidence>
<keyword evidence="10" id="KW-1185">Reference proteome</keyword>
<feature type="signal peptide" evidence="7">
    <location>
        <begin position="1"/>
        <end position="23"/>
    </location>
</feature>
<dbReference type="Proteomes" id="UP000198287">
    <property type="component" value="Unassembled WGS sequence"/>
</dbReference>
<dbReference type="PANTHER" id="PTHR11042">
    <property type="entry name" value="EUKARYOTIC TRANSLATION INITIATION FACTOR 2-ALPHA KINASE EIF2-ALPHA KINASE -RELATED"/>
    <property type="match status" value="1"/>
</dbReference>
<protein>
    <submittedName>
        <fullName evidence="9">Interferon-induced, double-stranded RNA-activated protein kinase</fullName>
    </submittedName>
</protein>
<dbReference type="Gene3D" id="1.10.510.10">
    <property type="entry name" value="Transferase(Phosphotransferase) domain 1"/>
    <property type="match status" value="2"/>
</dbReference>
<evidence type="ECO:0000256" key="2">
    <source>
        <dbReference type="ARBA" id="ARBA00022741"/>
    </source>
</evidence>
<gene>
    <name evidence="9" type="ORF">Fcan01_22951</name>
</gene>
<keyword evidence="2" id="KW-0547">Nucleotide-binding</keyword>
<dbReference type="InterPro" id="IPR000719">
    <property type="entry name" value="Prot_kinase_dom"/>
</dbReference>
<dbReference type="GO" id="GO:0004672">
    <property type="term" value="F:protein kinase activity"/>
    <property type="evidence" value="ECO:0007669"/>
    <property type="project" value="InterPro"/>
</dbReference>
<keyword evidence="4" id="KW-0067">ATP-binding</keyword>
<feature type="domain" description="Protein kinase" evidence="8">
    <location>
        <begin position="271"/>
        <end position="586"/>
    </location>
</feature>
<dbReference type="Pfam" id="PF00069">
    <property type="entry name" value="Pkinase"/>
    <property type="match status" value="1"/>
</dbReference>
<evidence type="ECO:0000259" key="8">
    <source>
        <dbReference type="PROSITE" id="PS50011"/>
    </source>
</evidence>
<dbReference type="GO" id="GO:0005634">
    <property type="term" value="C:nucleus"/>
    <property type="evidence" value="ECO:0007669"/>
    <property type="project" value="TreeGrafter"/>
</dbReference>
<dbReference type="PROSITE" id="PS50011">
    <property type="entry name" value="PROTEIN_KINASE_DOM"/>
    <property type="match status" value="1"/>
</dbReference>
<dbReference type="GO" id="GO:0005524">
    <property type="term" value="F:ATP binding"/>
    <property type="evidence" value="ECO:0007669"/>
    <property type="project" value="UniProtKB-KW"/>
</dbReference>
<evidence type="ECO:0000313" key="9">
    <source>
        <dbReference type="EMBL" id="OXA42355.1"/>
    </source>
</evidence>
<dbReference type="OrthoDB" id="310217at2759"/>
<dbReference type="EMBL" id="LNIX01000026">
    <property type="protein sequence ID" value="OXA42355.1"/>
    <property type="molecule type" value="Genomic_DNA"/>
</dbReference>
<dbReference type="SUPFAM" id="SSF56112">
    <property type="entry name" value="Protein kinase-like (PK-like)"/>
    <property type="match status" value="1"/>
</dbReference>
<evidence type="ECO:0000256" key="4">
    <source>
        <dbReference type="ARBA" id="ARBA00022840"/>
    </source>
</evidence>
<evidence type="ECO:0000256" key="1">
    <source>
        <dbReference type="ARBA" id="ARBA00022679"/>
    </source>
</evidence>
<feature type="region of interest" description="Disordered" evidence="6">
    <location>
        <begin position="874"/>
        <end position="893"/>
    </location>
</feature>
<comment type="caution">
    <text evidence="9">The sequence shown here is derived from an EMBL/GenBank/DDBJ whole genome shotgun (WGS) entry which is preliminary data.</text>
</comment>
<dbReference type="GO" id="GO:0005737">
    <property type="term" value="C:cytoplasm"/>
    <property type="evidence" value="ECO:0007669"/>
    <property type="project" value="TreeGrafter"/>
</dbReference>
<dbReference type="InterPro" id="IPR008271">
    <property type="entry name" value="Ser/Thr_kinase_AS"/>
</dbReference>
<dbReference type="Gene3D" id="3.30.200.20">
    <property type="entry name" value="Phosphorylase Kinase, domain 1"/>
    <property type="match status" value="1"/>
</dbReference>
<dbReference type="InterPro" id="IPR050339">
    <property type="entry name" value="CC_SR_Kinase"/>
</dbReference>
<dbReference type="PROSITE" id="PS00108">
    <property type="entry name" value="PROTEIN_KINASE_ST"/>
    <property type="match status" value="1"/>
</dbReference>
<keyword evidence="1" id="KW-0808">Transferase</keyword>
<keyword evidence="3 9" id="KW-0418">Kinase</keyword>
<dbReference type="SMART" id="SM00220">
    <property type="entry name" value="S_TKc"/>
    <property type="match status" value="1"/>
</dbReference>
<accession>A0A226D9X5</accession>
<evidence type="ECO:0000256" key="7">
    <source>
        <dbReference type="SAM" id="SignalP"/>
    </source>
</evidence>
<sequence length="901" mass="102286">MTPAHRLVLLAALLTETFLATKSANIPDGFYECQPWREILPNSSYHDRLPVAAVDAKYYTNDKLGAVEFGLPVLHWTCGVLKAVAAHHLTNDGGQQATLLEASKNDAITLPAATIATSVPPPNSVCKVFQTYYPYFPPCYQTWELEAVVVNCDILVNSGTPTNFSEGPPHFCAELEVLDHLYPSSLFQADGELLSKQCSHTVAQREPKWSTQPIHFGDEDKEWPVLCEIFGNEIDPEIEETKILTVFETVQRILIKERLRERINSQFLLHLHSFTKLGSGSFGRVFKVKKHLFHTGNDLDAVKELTNFRLHYGGDFDIHLEDEFAIKVIPNCTRRAALNEIRALADLTHPNIVACHNMWEEVEEDVGYEMWTYLTRQLDLVAESSSQIAQQSSSCESTCDKSQSSSNTYSFYPSRCLFLQFELCLGDLLNNLIKNVHPSLTPTVRYSTAQKLFSGIVEGLVYLQFHGVIHSDLKPDNIFLRNYGGKLTPKIGDFGLSHIIEIGQGTHKGDVYALGLIFLSILIPFNDDKSRTSAVWEAMESCEGRQIPRGIHSQECALIESMITHNVDQRTTAVQLKDDTTKFPVYWQDKQSTQPNTVPFQKVEFITMLDIKIGYRPYMENIYNNIVNFEDNVTDKGLYILLLSELVKGFCGISRGMGKSVEAFYIAKLLEPRFIQLLGQDAMETIQCQFEIAKNCPPGLESVCKSSLDLLRDIQNTTVFQELRWKDSFKLDVLELSCDLRLKIKIPFSKETLQECSILVGTITQGRAENMWETVDSMKNIGFPVEPLQYQLQSSKLLNCRINALKHNFDEANFNYVMLIKQSGQLHEKSLNNFKSFEVCSTQLRPIPELQLGSRIPSRYFLYKLYKKYDGESSDFEERGVPRPAKRRQQATNNLAKLETF</sequence>
<evidence type="ECO:0000256" key="3">
    <source>
        <dbReference type="ARBA" id="ARBA00022777"/>
    </source>
</evidence>
<keyword evidence="7" id="KW-0732">Signal</keyword>
<reference evidence="9 10" key="1">
    <citation type="submission" date="2015-12" db="EMBL/GenBank/DDBJ databases">
        <title>The genome of Folsomia candida.</title>
        <authorList>
            <person name="Faddeeva A."/>
            <person name="Derks M.F."/>
            <person name="Anvar Y."/>
            <person name="Smit S."/>
            <person name="Van Straalen N."/>
            <person name="Roelofs D."/>
        </authorList>
    </citation>
    <scope>NUCLEOTIDE SEQUENCE [LARGE SCALE GENOMIC DNA]</scope>
    <source>
        <strain evidence="9 10">VU population</strain>
        <tissue evidence="9">Whole body</tissue>
    </source>
</reference>
<proteinExistence type="inferred from homology"/>
<evidence type="ECO:0000313" key="10">
    <source>
        <dbReference type="Proteomes" id="UP000198287"/>
    </source>
</evidence>